<dbReference type="EMBL" id="BRYB01002653">
    <property type="protein sequence ID" value="GMI23382.1"/>
    <property type="molecule type" value="Genomic_DNA"/>
</dbReference>
<keyword evidence="1" id="KW-0472">Membrane</keyword>
<name>A0ABQ6MC94_9STRA</name>
<sequence>YFKDYPRMCNDVYSARNYYEMTMGVKVLPGSRAGVDHHGLIWDDYEDNYGFCIDGEQGSDDYYKMTMTVKVPDAAGFGGWADGDTNYDHDKNSMGNNDTNNNDGSSTLAREVRRVCSTLLWLPLTLARGVFRVCSTLLWLPLTLMRGICTFIDRPFITEILVPIFSLNLMMGLFCSWYGWSKEQDRLAELEFHRTYFRGYRGQRRSTKRAEERGGQKLEKIIGRNFMWSIVMLAVVALASTTDATPTGA</sequence>
<keyword evidence="3" id="KW-1185">Reference proteome</keyword>
<keyword evidence="1" id="KW-1133">Transmembrane helix</keyword>
<evidence type="ECO:0000313" key="2">
    <source>
        <dbReference type="EMBL" id="GMI23382.1"/>
    </source>
</evidence>
<organism evidence="2 3">
    <name type="scientific">Tetraparma gracilis</name>
    <dbReference type="NCBI Taxonomy" id="2962635"/>
    <lineage>
        <taxon>Eukaryota</taxon>
        <taxon>Sar</taxon>
        <taxon>Stramenopiles</taxon>
        <taxon>Ochrophyta</taxon>
        <taxon>Bolidophyceae</taxon>
        <taxon>Parmales</taxon>
        <taxon>Triparmaceae</taxon>
        <taxon>Tetraparma</taxon>
    </lineage>
</organism>
<evidence type="ECO:0000256" key="1">
    <source>
        <dbReference type="SAM" id="Phobius"/>
    </source>
</evidence>
<comment type="caution">
    <text evidence="2">The sequence shown here is derived from an EMBL/GenBank/DDBJ whole genome shotgun (WGS) entry which is preliminary data.</text>
</comment>
<proteinExistence type="predicted"/>
<reference evidence="2 3" key="1">
    <citation type="journal article" date="2023" name="Commun. Biol.">
        <title>Genome analysis of Parmales, the sister group of diatoms, reveals the evolutionary specialization of diatoms from phago-mixotrophs to photoautotrophs.</title>
        <authorList>
            <person name="Ban H."/>
            <person name="Sato S."/>
            <person name="Yoshikawa S."/>
            <person name="Yamada K."/>
            <person name="Nakamura Y."/>
            <person name="Ichinomiya M."/>
            <person name="Sato N."/>
            <person name="Blanc-Mathieu R."/>
            <person name="Endo H."/>
            <person name="Kuwata A."/>
            <person name="Ogata H."/>
        </authorList>
    </citation>
    <scope>NUCLEOTIDE SEQUENCE [LARGE SCALE GENOMIC DNA]</scope>
</reference>
<feature type="transmembrane region" description="Helical" evidence="1">
    <location>
        <begin position="160"/>
        <end position="180"/>
    </location>
</feature>
<feature type="transmembrane region" description="Helical" evidence="1">
    <location>
        <begin position="119"/>
        <end position="140"/>
    </location>
</feature>
<feature type="non-terminal residue" evidence="2">
    <location>
        <position position="249"/>
    </location>
</feature>
<gene>
    <name evidence="2" type="ORF">TeGR_g8436</name>
</gene>
<evidence type="ECO:0000313" key="3">
    <source>
        <dbReference type="Proteomes" id="UP001165060"/>
    </source>
</evidence>
<feature type="non-terminal residue" evidence="2">
    <location>
        <position position="1"/>
    </location>
</feature>
<keyword evidence="1" id="KW-0812">Transmembrane</keyword>
<feature type="transmembrane region" description="Helical" evidence="1">
    <location>
        <begin position="221"/>
        <end position="240"/>
    </location>
</feature>
<protein>
    <submittedName>
        <fullName evidence="2">Uncharacterized protein</fullName>
    </submittedName>
</protein>
<accession>A0ABQ6MC94</accession>
<dbReference type="Proteomes" id="UP001165060">
    <property type="component" value="Unassembled WGS sequence"/>
</dbReference>